<evidence type="ECO:0000256" key="2">
    <source>
        <dbReference type="SAM" id="Phobius"/>
    </source>
</evidence>
<evidence type="ECO:0000256" key="1">
    <source>
        <dbReference type="SAM" id="MobiDB-lite"/>
    </source>
</evidence>
<dbReference type="InterPro" id="IPR023393">
    <property type="entry name" value="START-like_dom_sf"/>
</dbReference>
<feature type="transmembrane region" description="Helical" evidence="2">
    <location>
        <begin position="131"/>
        <end position="152"/>
    </location>
</feature>
<sequence>MSADQNHDPSQDQQNHHSNEPSIHPRNALQPVHTGGGPASTSEQAAEPQQQPQQALDGGDTPMAPLYWIAPLTGGLYGLAIRYLAGWAGPFLQSIGVNSRMAGVMSIGFIMLTPVILGALTVYLLRNTRPSWMATFFTPWIATALMMMGSMLTLMEGSICVVILSPVFLVLSSLGGLLMRAILNVMEVQGRHIGGLAVLPLLALVVEGPVTPQDRWQRIERSTVVAAAPQRVWNEIVQARDIRREELKPTLAHLIGVPRPVEGINHTTAQGEVRESRWERGVHFRGRVTDRVEGRTLAWRYEFSPDSFPPGTMDDHVVLGGQYLDLGETRFTLTPIDADHTRLDVVAHYRVTSTINVYAVPVADLLGRDFVDMLLDLYRRRSEAAGPLASGPPA</sequence>
<dbReference type="KEGG" id="rdp:RD2015_2437"/>
<dbReference type="AlphaFoldDB" id="A0A0U3MEX8"/>
<feature type="region of interest" description="Disordered" evidence="1">
    <location>
        <begin position="1"/>
        <end position="57"/>
    </location>
</feature>
<feature type="transmembrane region" description="Helical" evidence="2">
    <location>
        <begin position="159"/>
        <end position="181"/>
    </location>
</feature>
<dbReference type="EMBL" id="CP013729">
    <property type="protein sequence ID" value="ALV06905.1"/>
    <property type="molecule type" value="Genomic_DNA"/>
</dbReference>
<dbReference type="Proteomes" id="UP000060699">
    <property type="component" value="Chromosome"/>
</dbReference>
<reference evidence="3 4" key="1">
    <citation type="submission" date="2015-12" db="EMBL/GenBank/DDBJ databases">
        <title>Complete genome of Roseateles depolymerans KCTC 42856.</title>
        <authorList>
            <person name="Kim K.M."/>
        </authorList>
    </citation>
    <scope>NUCLEOTIDE SEQUENCE [LARGE SCALE GENOMIC DNA]</scope>
    <source>
        <strain evidence="3 4">KCTC 42856</strain>
    </source>
</reference>
<dbReference type="Gene3D" id="3.30.530.20">
    <property type="match status" value="1"/>
</dbReference>
<dbReference type="OrthoDB" id="118637at2"/>
<dbReference type="CDD" id="cd07812">
    <property type="entry name" value="SRPBCC"/>
    <property type="match status" value="1"/>
</dbReference>
<feature type="compositionally biased region" description="Basic and acidic residues" evidence="1">
    <location>
        <begin position="1"/>
        <end position="19"/>
    </location>
</feature>
<feature type="transmembrane region" description="Helical" evidence="2">
    <location>
        <begin position="106"/>
        <end position="125"/>
    </location>
</feature>
<feature type="compositionally biased region" description="Low complexity" evidence="1">
    <location>
        <begin position="43"/>
        <end position="55"/>
    </location>
</feature>
<dbReference type="SUPFAM" id="SSF55961">
    <property type="entry name" value="Bet v1-like"/>
    <property type="match status" value="1"/>
</dbReference>
<evidence type="ECO:0000313" key="3">
    <source>
        <dbReference type="EMBL" id="ALV06905.1"/>
    </source>
</evidence>
<keyword evidence="2" id="KW-0472">Membrane</keyword>
<gene>
    <name evidence="3" type="ORF">RD2015_2437</name>
</gene>
<dbReference type="STRING" id="76731.RD2015_2437"/>
<protein>
    <submittedName>
        <fullName evidence="3">Uncharacterized protein</fullName>
    </submittedName>
</protein>
<dbReference type="RefSeq" id="WP_058935114.1">
    <property type="nucleotide sequence ID" value="NZ_CP013729.1"/>
</dbReference>
<name>A0A0U3MEX8_9BURK</name>
<organism evidence="3 4">
    <name type="scientific">Roseateles depolymerans</name>
    <dbReference type="NCBI Taxonomy" id="76731"/>
    <lineage>
        <taxon>Bacteria</taxon>
        <taxon>Pseudomonadati</taxon>
        <taxon>Pseudomonadota</taxon>
        <taxon>Betaproteobacteria</taxon>
        <taxon>Burkholderiales</taxon>
        <taxon>Sphaerotilaceae</taxon>
        <taxon>Roseateles</taxon>
    </lineage>
</organism>
<proteinExistence type="predicted"/>
<keyword evidence="4" id="KW-1185">Reference proteome</keyword>
<keyword evidence="2" id="KW-1133">Transmembrane helix</keyword>
<feature type="transmembrane region" description="Helical" evidence="2">
    <location>
        <begin position="66"/>
        <end position="85"/>
    </location>
</feature>
<keyword evidence="2" id="KW-0812">Transmembrane</keyword>
<accession>A0A0U3MEX8</accession>
<evidence type="ECO:0000313" key="4">
    <source>
        <dbReference type="Proteomes" id="UP000060699"/>
    </source>
</evidence>